<gene>
    <name evidence="1" type="ORF">JOB18_013911</name>
</gene>
<dbReference type="EMBL" id="JAGKHQ010001507">
    <property type="protein sequence ID" value="KAG7455604.1"/>
    <property type="molecule type" value="Genomic_DNA"/>
</dbReference>
<accession>A0AAV6PCV9</accession>
<evidence type="ECO:0000313" key="2">
    <source>
        <dbReference type="Proteomes" id="UP000693946"/>
    </source>
</evidence>
<comment type="caution">
    <text evidence="1">The sequence shown here is derived from an EMBL/GenBank/DDBJ whole genome shotgun (WGS) entry which is preliminary data.</text>
</comment>
<dbReference type="Proteomes" id="UP000693946">
    <property type="component" value="Unassembled WGS sequence"/>
</dbReference>
<protein>
    <submittedName>
        <fullName evidence="1">Uncharacterized protein</fullName>
    </submittedName>
</protein>
<evidence type="ECO:0000313" key="1">
    <source>
        <dbReference type="EMBL" id="KAG7455604.1"/>
    </source>
</evidence>
<reference evidence="1 2" key="1">
    <citation type="journal article" date="2021" name="Sci. Rep.">
        <title>Chromosome anchoring in Senegalese sole (Solea senegalensis) reveals sex-associated markers and genome rearrangements in flatfish.</title>
        <authorList>
            <person name="Guerrero-Cozar I."/>
            <person name="Gomez-Garrido J."/>
            <person name="Berbel C."/>
            <person name="Martinez-Blanch J.F."/>
            <person name="Alioto T."/>
            <person name="Claros M.G."/>
            <person name="Gagnaire P.A."/>
            <person name="Manchado M."/>
        </authorList>
    </citation>
    <scope>NUCLEOTIDE SEQUENCE [LARGE SCALE GENOMIC DNA]</scope>
    <source>
        <strain evidence="1">Sse05_10M</strain>
    </source>
</reference>
<name>A0AAV6PCV9_SOLSE</name>
<organism evidence="1 2">
    <name type="scientific">Solea senegalensis</name>
    <name type="common">Senegalese sole</name>
    <dbReference type="NCBI Taxonomy" id="28829"/>
    <lineage>
        <taxon>Eukaryota</taxon>
        <taxon>Metazoa</taxon>
        <taxon>Chordata</taxon>
        <taxon>Craniata</taxon>
        <taxon>Vertebrata</taxon>
        <taxon>Euteleostomi</taxon>
        <taxon>Actinopterygii</taxon>
        <taxon>Neopterygii</taxon>
        <taxon>Teleostei</taxon>
        <taxon>Neoteleostei</taxon>
        <taxon>Acanthomorphata</taxon>
        <taxon>Carangaria</taxon>
        <taxon>Pleuronectiformes</taxon>
        <taxon>Pleuronectoidei</taxon>
        <taxon>Soleidae</taxon>
        <taxon>Solea</taxon>
    </lineage>
</organism>
<sequence>MSQDADFSVCVSGTIVDPGCRVSDLRNLRKGQRSVVQAISQDADFSVCVSGTIAYPGCRVSDLRNLRKGQRSVVRELKMIEGAHFQTRATVGNVKDILIFPRRSTRLGTPNDIWKIHTPATCSRNSSKTSTLAKVSVTV</sequence>
<proteinExistence type="predicted"/>
<dbReference type="AlphaFoldDB" id="A0AAV6PCV9"/>
<keyword evidence="2" id="KW-1185">Reference proteome</keyword>